<dbReference type="Proteomes" id="UP000887116">
    <property type="component" value="Unassembled WGS sequence"/>
</dbReference>
<evidence type="ECO:0000313" key="5">
    <source>
        <dbReference type="Proteomes" id="UP000887116"/>
    </source>
</evidence>
<dbReference type="SMART" id="SM00060">
    <property type="entry name" value="FN3"/>
    <property type="match status" value="9"/>
</dbReference>
<feature type="domain" description="Fibronectin type-III" evidence="3">
    <location>
        <begin position="414"/>
        <end position="516"/>
    </location>
</feature>
<dbReference type="CDD" id="cd00063">
    <property type="entry name" value="FN3"/>
    <property type="match status" value="9"/>
</dbReference>
<evidence type="ECO:0000256" key="1">
    <source>
        <dbReference type="SAM" id="MobiDB-lite"/>
    </source>
</evidence>
<dbReference type="PANTHER" id="PTHR24099">
    <property type="entry name" value="E3 UBIQUITIN-PROTEIN LIGASE TRIM36-RELATED"/>
    <property type="match status" value="1"/>
</dbReference>
<feature type="compositionally biased region" description="Acidic residues" evidence="1">
    <location>
        <begin position="18"/>
        <end position="27"/>
    </location>
</feature>
<feature type="compositionally biased region" description="Basic and acidic residues" evidence="1">
    <location>
        <begin position="45"/>
        <end position="58"/>
    </location>
</feature>
<gene>
    <name evidence="4" type="primary">Fndc3a</name>
    <name evidence="4" type="ORF">TNCT_554091</name>
</gene>
<feature type="domain" description="Fibronectin type-III" evidence="3">
    <location>
        <begin position="613"/>
        <end position="701"/>
    </location>
</feature>
<dbReference type="InterPro" id="IPR003961">
    <property type="entry name" value="FN3_dom"/>
</dbReference>
<evidence type="ECO:0000256" key="2">
    <source>
        <dbReference type="SAM" id="Phobius"/>
    </source>
</evidence>
<feature type="region of interest" description="Disordered" evidence="1">
    <location>
        <begin position="149"/>
        <end position="177"/>
    </location>
</feature>
<name>A0A8X6GE72_TRICU</name>
<feature type="domain" description="Fibronectin type-III" evidence="3">
    <location>
        <begin position="1173"/>
        <end position="1267"/>
    </location>
</feature>
<dbReference type="EMBL" id="BMAO01012314">
    <property type="protein sequence ID" value="GFQ80578.1"/>
    <property type="molecule type" value="Genomic_DNA"/>
</dbReference>
<keyword evidence="5" id="KW-1185">Reference proteome</keyword>
<dbReference type="Pfam" id="PF00041">
    <property type="entry name" value="fn3"/>
    <property type="match status" value="8"/>
</dbReference>
<feature type="compositionally biased region" description="Polar residues" evidence="1">
    <location>
        <begin position="1"/>
        <end position="12"/>
    </location>
</feature>
<dbReference type="PROSITE" id="PS50853">
    <property type="entry name" value="FN3"/>
    <property type="match status" value="9"/>
</dbReference>
<accession>A0A8X6GE72</accession>
<keyword evidence="2" id="KW-0812">Transmembrane</keyword>
<feature type="domain" description="Fibronectin type-III" evidence="3">
    <location>
        <begin position="893"/>
        <end position="986"/>
    </location>
</feature>
<proteinExistence type="predicted"/>
<feature type="domain" description="Fibronectin type-III" evidence="3">
    <location>
        <begin position="1081"/>
        <end position="1169"/>
    </location>
</feature>
<dbReference type="PRINTS" id="PR00014">
    <property type="entry name" value="FNTYPEIII"/>
</dbReference>
<feature type="domain" description="Fibronectin type-III" evidence="3">
    <location>
        <begin position="517"/>
        <end position="609"/>
    </location>
</feature>
<dbReference type="InterPro" id="IPR013783">
    <property type="entry name" value="Ig-like_fold"/>
</dbReference>
<feature type="domain" description="Fibronectin type-III" evidence="3">
    <location>
        <begin position="987"/>
        <end position="1080"/>
    </location>
</feature>
<protein>
    <submittedName>
        <fullName evidence="4">Fibronectin type-III domain-containing protein 3A</fullName>
    </submittedName>
</protein>
<evidence type="ECO:0000313" key="4">
    <source>
        <dbReference type="EMBL" id="GFQ80578.1"/>
    </source>
</evidence>
<keyword evidence="2" id="KW-1133">Transmembrane helix</keyword>
<comment type="caution">
    <text evidence="4">The sequence shown here is derived from an EMBL/GenBank/DDBJ whole genome shotgun (WGS) entry which is preliminary data.</text>
</comment>
<organism evidence="4 5">
    <name type="scientific">Trichonephila clavata</name>
    <name type="common">Joro spider</name>
    <name type="synonym">Nephila clavata</name>
    <dbReference type="NCBI Taxonomy" id="2740835"/>
    <lineage>
        <taxon>Eukaryota</taxon>
        <taxon>Metazoa</taxon>
        <taxon>Ecdysozoa</taxon>
        <taxon>Arthropoda</taxon>
        <taxon>Chelicerata</taxon>
        <taxon>Arachnida</taxon>
        <taxon>Araneae</taxon>
        <taxon>Araneomorphae</taxon>
        <taxon>Entelegynae</taxon>
        <taxon>Araneoidea</taxon>
        <taxon>Nephilidae</taxon>
        <taxon>Trichonephila</taxon>
    </lineage>
</organism>
<feature type="transmembrane region" description="Helical" evidence="2">
    <location>
        <begin position="1295"/>
        <end position="1314"/>
    </location>
</feature>
<feature type="region of interest" description="Disordered" evidence="1">
    <location>
        <begin position="1"/>
        <end position="83"/>
    </location>
</feature>
<feature type="domain" description="Fibronectin type-III" evidence="3">
    <location>
        <begin position="705"/>
        <end position="796"/>
    </location>
</feature>
<evidence type="ECO:0000259" key="3">
    <source>
        <dbReference type="PROSITE" id="PS50853"/>
    </source>
</evidence>
<dbReference type="InterPro" id="IPR050617">
    <property type="entry name" value="E3_ligase_FN3/SPRY"/>
</dbReference>
<dbReference type="PANTHER" id="PTHR24099:SF11">
    <property type="entry name" value="FIBRONECTIN TYPE III DOMAIN-CONTAINING 3BA-RELATED"/>
    <property type="match status" value="1"/>
</dbReference>
<keyword evidence="2" id="KW-0472">Membrane</keyword>
<reference evidence="4" key="1">
    <citation type="submission" date="2020-07" db="EMBL/GenBank/DDBJ databases">
        <title>Multicomponent nature underlies the extraordinary mechanical properties of spider dragline silk.</title>
        <authorList>
            <person name="Kono N."/>
            <person name="Nakamura H."/>
            <person name="Mori M."/>
            <person name="Yoshida Y."/>
            <person name="Ohtoshi R."/>
            <person name="Malay A.D."/>
            <person name="Moran D.A.P."/>
            <person name="Tomita M."/>
            <person name="Numata K."/>
            <person name="Arakawa K."/>
        </authorList>
    </citation>
    <scope>NUCLEOTIDE SEQUENCE</scope>
</reference>
<feature type="domain" description="Fibronectin type-III" evidence="3">
    <location>
        <begin position="800"/>
        <end position="892"/>
    </location>
</feature>
<dbReference type="Gene3D" id="2.60.40.10">
    <property type="entry name" value="Immunoglobulins"/>
    <property type="match status" value="9"/>
</dbReference>
<dbReference type="InterPro" id="IPR036116">
    <property type="entry name" value="FN3_sf"/>
</dbReference>
<dbReference type="FunFam" id="2.60.40.10:FF:001846">
    <property type="entry name" value="Uncharacterized protein, isoform E"/>
    <property type="match status" value="1"/>
</dbReference>
<feature type="compositionally biased region" description="Polar residues" evidence="1">
    <location>
        <begin position="28"/>
        <end position="44"/>
    </location>
</feature>
<sequence length="1319" mass="144866">MATSTDTTVSLENKTEDITPEPSEDIESSSFSNNDNTELKNNCETVEKNESEQVKSEETVFSSGSDNTNENSSSRPGTSNVRVLDEKRLNGVKPLPNNSKFNALGNSLPLAPETWTVTSDSQIWLECCQNSFRACGGNVRSFQPHSKLNSNHTSSPNHLFSSMQGTPCPQGHRNANSMNYNRNSQYVVHLHVNPGETISFDMGDHVQLIQGPATVRMVSSNNTPPVPMPVQVPPGHMVQQIVDEHGTLRHIILSPQPPVAVTVGNPFNGSASVNVPPSVTGSAPFYLYHHPSYSIPPQFPPHMQSGLGPQGLHTSVDAAQLHQTNGHSTASGMSDTPGYMNSFKDERTQRQFYKLRKRLEARQKDVVLLPHSSNQETSVKINEVVQNETSPSHNTEIDKKLSEKESQKLGILSSIKAPSILDITSTSALLEWEAPELPTEANCDIEITELQYNLLLCDKNQNSKPKVIYSGADTKYQTNDLKPFTSYSAQVQAKLDKLIGSPSESASFKTLCCKPDAPQLPKLQGRTKTSLSLKWNAAVDNGAKITTYILEYDEGTGSDNFVELFNGLQKQFKVTKLQLSTCYRFRLAAVNECGQSDFSGISCFSTSGSAPSQPAPPSLKEASVNKLHIEWEERPNDDNYTLQMEDERTLYGFLPVYNGRETSYVCLRLTHNTNYKFRLCASNDEGSSPWSQVVTYSTLPDRPSKPGKPCLKGRTHPTFFKMAWDPPKEDGGRPVTEYDLEMDSGEGFKSIYIGKELEHVCEKLLPGKSYSFRVSCSSLGGKSDYSDVGCAVTLPVVPAKCEPPKLHGKPKAISVHLKWTNPDYDGGSEVLGFEVEVFHPDETSRIAYKGMNTDCVVAGLLPGRQYKFTVRAFNKIGNGQWSEPFEVTSGAGVPESPTITQIVPRSPHCVCATWAEPFNNGAIITEYRLESKMNDKEFEVVYSGPLCTAEVKSLIPATVYLFQVQALNSAGAGPFSEPVSCQTPPSSPGAVSTANIKTIVGASTIALSWKEPNNHGSPILSYNIEIGDALHTTDGDNPEICIEGLVPETTYKVRIQAVNSVGPGSFSSSIKLVTRGLPPLPPILECCSSSFNSLRLKWGDGKNLDMKNYTLEMESPQSKRFIPVYHGPTHTFKLTKLLELTSYNFRIYASNEEGDGPLSEIFTFTTQRALPPALKAPKVSKITQTSCYVEWLPCKAIGDDMLSYKLQLGTKESDFQVLYTGIQTFFTINNLLAGTEYSVRVAAVRHCSDGELAGPFSPCTAFCTNSVVTVEIEPPKVFSITSSWKNREPLTDQQWAMIILITFTVSAICVAIIIQQIVS</sequence>
<dbReference type="SUPFAM" id="SSF49265">
    <property type="entry name" value="Fibronectin type III"/>
    <property type="match status" value="6"/>
</dbReference>
<feature type="compositionally biased region" description="Polar residues" evidence="1">
    <location>
        <begin position="59"/>
        <end position="81"/>
    </location>
</feature>
<dbReference type="OrthoDB" id="443915at2759"/>